<keyword evidence="1" id="KW-0472">Membrane</keyword>
<evidence type="ECO:0000256" key="1">
    <source>
        <dbReference type="SAM" id="Phobius"/>
    </source>
</evidence>
<name>A0A085MA89_9BILA</name>
<sequence length="200" mass="23100">MALRSALFSRALSGNFAAATTLLISIPFYKYSAVLLKGKFFHTKRFVASVLPRCTFVFEDNVKRRLSNRKAKARSVVKRDLKPALIESCESSEIYILREPFFGQLVRVASEDEVIAYRNRDMRRIPHFVHVSEVKMSTEMRLPTFKGLAGSVYNYRTTIDSPALPVTERLKVMEEYMNFLGKQVAEYGRKIRKLIDEMEE</sequence>
<accession>A0A085MA89</accession>
<organism evidence="2 3">
    <name type="scientific">Trichuris suis</name>
    <name type="common">pig whipworm</name>
    <dbReference type="NCBI Taxonomy" id="68888"/>
    <lineage>
        <taxon>Eukaryota</taxon>
        <taxon>Metazoa</taxon>
        <taxon>Ecdysozoa</taxon>
        <taxon>Nematoda</taxon>
        <taxon>Enoplea</taxon>
        <taxon>Dorylaimia</taxon>
        <taxon>Trichinellida</taxon>
        <taxon>Trichuridae</taxon>
        <taxon>Trichuris</taxon>
    </lineage>
</organism>
<evidence type="ECO:0000313" key="2">
    <source>
        <dbReference type="EMBL" id="KFD54135.1"/>
    </source>
</evidence>
<keyword evidence="3" id="KW-1185">Reference proteome</keyword>
<feature type="transmembrane region" description="Helical" evidence="1">
    <location>
        <begin position="16"/>
        <end position="36"/>
    </location>
</feature>
<protein>
    <submittedName>
        <fullName evidence="2">Uncharacterized protein</fullName>
    </submittedName>
</protein>
<dbReference type="EMBL" id="KL363210">
    <property type="protein sequence ID" value="KFD54135.1"/>
    <property type="molecule type" value="Genomic_DNA"/>
</dbReference>
<dbReference type="Proteomes" id="UP000030764">
    <property type="component" value="Unassembled WGS sequence"/>
</dbReference>
<gene>
    <name evidence="2" type="ORF">M513_04912</name>
</gene>
<proteinExistence type="predicted"/>
<reference evidence="2 3" key="1">
    <citation type="journal article" date="2014" name="Nat. Genet.">
        <title>Genome and transcriptome of the porcine whipworm Trichuris suis.</title>
        <authorList>
            <person name="Jex A.R."/>
            <person name="Nejsum P."/>
            <person name="Schwarz E.M."/>
            <person name="Hu L."/>
            <person name="Young N.D."/>
            <person name="Hall R.S."/>
            <person name="Korhonen P.K."/>
            <person name="Liao S."/>
            <person name="Thamsborg S."/>
            <person name="Xia J."/>
            <person name="Xu P."/>
            <person name="Wang S."/>
            <person name="Scheerlinck J.P."/>
            <person name="Hofmann A."/>
            <person name="Sternberg P.W."/>
            <person name="Wang J."/>
            <person name="Gasser R.B."/>
        </authorList>
    </citation>
    <scope>NUCLEOTIDE SEQUENCE [LARGE SCALE GENOMIC DNA]</scope>
    <source>
        <strain evidence="2">DCEP-RM93M</strain>
    </source>
</reference>
<evidence type="ECO:0000313" key="3">
    <source>
        <dbReference type="Proteomes" id="UP000030764"/>
    </source>
</evidence>
<keyword evidence="1" id="KW-0812">Transmembrane</keyword>
<dbReference type="AlphaFoldDB" id="A0A085MA89"/>
<keyword evidence="1" id="KW-1133">Transmembrane helix</keyword>